<dbReference type="EMBL" id="RKQZ01000001">
    <property type="protein sequence ID" value="RPF22826.1"/>
    <property type="molecule type" value="Genomic_DNA"/>
</dbReference>
<organism evidence="2 3">
    <name type="scientific">Myceligenerans xiligouense</name>
    <dbReference type="NCBI Taxonomy" id="253184"/>
    <lineage>
        <taxon>Bacteria</taxon>
        <taxon>Bacillati</taxon>
        <taxon>Actinomycetota</taxon>
        <taxon>Actinomycetes</taxon>
        <taxon>Micrococcales</taxon>
        <taxon>Promicromonosporaceae</taxon>
        <taxon>Myceligenerans</taxon>
    </lineage>
</organism>
<protein>
    <recommendedName>
        <fullName evidence="4">Antitoxin</fullName>
    </recommendedName>
</protein>
<dbReference type="RefSeq" id="WP_123815691.1">
    <property type="nucleotide sequence ID" value="NZ_RKQZ01000001.1"/>
</dbReference>
<dbReference type="Proteomes" id="UP000280501">
    <property type="component" value="Unassembled WGS sequence"/>
</dbReference>
<evidence type="ECO:0000313" key="3">
    <source>
        <dbReference type="Proteomes" id="UP000280501"/>
    </source>
</evidence>
<gene>
    <name evidence="2" type="ORF">EDD34_3499</name>
</gene>
<feature type="region of interest" description="Disordered" evidence="1">
    <location>
        <begin position="77"/>
        <end position="113"/>
    </location>
</feature>
<reference evidence="2 3" key="1">
    <citation type="submission" date="2018-11" db="EMBL/GenBank/DDBJ databases">
        <title>Sequencing the genomes of 1000 actinobacteria strains.</title>
        <authorList>
            <person name="Klenk H.-P."/>
        </authorList>
    </citation>
    <scope>NUCLEOTIDE SEQUENCE [LARGE SCALE GENOMIC DNA]</scope>
    <source>
        <strain evidence="2 3">DSM 15700</strain>
    </source>
</reference>
<evidence type="ECO:0000313" key="2">
    <source>
        <dbReference type="EMBL" id="RPF22826.1"/>
    </source>
</evidence>
<dbReference type="AlphaFoldDB" id="A0A3N4YTP5"/>
<feature type="compositionally biased region" description="Basic and acidic residues" evidence="1">
    <location>
        <begin position="84"/>
        <end position="105"/>
    </location>
</feature>
<name>A0A3N4YTP5_9MICO</name>
<accession>A0A3N4YTP5</accession>
<sequence length="113" mass="12412">MSDAMYEPTDFDLIDPATVRTDVYPEYMVDLNGMGPGMSEMVAALTADPGRKIGITKNGRLVAVVIDPEDTKIFEGLEIEAESEERAREREEEALGDHDHDRADGRANAGDAR</sequence>
<proteinExistence type="predicted"/>
<evidence type="ECO:0008006" key="4">
    <source>
        <dbReference type="Google" id="ProtNLM"/>
    </source>
</evidence>
<comment type="caution">
    <text evidence="2">The sequence shown here is derived from an EMBL/GenBank/DDBJ whole genome shotgun (WGS) entry which is preliminary data.</text>
</comment>
<evidence type="ECO:0000256" key="1">
    <source>
        <dbReference type="SAM" id="MobiDB-lite"/>
    </source>
</evidence>
<keyword evidence="3" id="KW-1185">Reference proteome</keyword>